<feature type="binding site" evidence="5">
    <location>
        <begin position="93"/>
        <end position="97"/>
    </location>
    <ligand>
        <name>adenosylcob(III)alamin</name>
        <dbReference type="ChEBI" id="CHEBI:18408"/>
    </ligand>
</feature>
<name>A0A090V208_PSEVU</name>
<dbReference type="NCBIfam" id="TIGR01501">
    <property type="entry name" value="MthylAspMutase"/>
    <property type="match status" value="1"/>
</dbReference>
<dbReference type="SUPFAM" id="SSF52242">
    <property type="entry name" value="Cobalamin (vitamin B12)-binding domain"/>
    <property type="match status" value="1"/>
</dbReference>
<dbReference type="UniPathway" id="UPA00561">
    <property type="reaction ID" value="UER00617"/>
</dbReference>
<dbReference type="NCBIfam" id="NF002612">
    <property type="entry name" value="PRK02261.1"/>
    <property type="match status" value="1"/>
</dbReference>
<dbReference type="GO" id="GO:0050097">
    <property type="term" value="F:methylaspartate mutase activity"/>
    <property type="evidence" value="ECO:0007669"/>
    <property type="project" value="UniProtKB-UniRule"/>
</dbReference>
<proteinExistence type="inferred from homology"/>
<comment type="catalytic activity">
    <reaction evidence="5">
        <text>(2S,3S)-3-methyl-L-aspartate = L-glutamate</text>
        <dbReference type="Rhea" id="RHEA:12857"/>
        <dbReference type="ChEBI" id="CHEBI:29985"/>
        <dbReference type="ChEBI" id="CHEBI:58724"/>
        <dbReference type="EC" id="5.4.99.1"/>
    </reaction>
</comment>
<dbReference type="GO" id="GO:0031419">
    <property type="term" value="F:cobalamin binding"/>
    <property type="evidence" value="ECO:0007669"/>
    <property type="project" value="UniProtKB-KW"/>
</dbReference>
<comment type="function">
    <text evidence="5">Catalyzes the carbon skeleton rearrangement of L-glutamate to L-threo-3-methylaspartate ((2S,3S)-3-methylaspartate).</text>
</comment>
<dbReference type="OrthoDB" id="9791348at2"/>
<evidence type="ECO:0000256" key="3">
    <source>
        <dbReference type="ARBA" id="ARBA00023235"/>
    </source>
</evidence>
<evidence type="ECO:0000256" key="4">
    <source>
        <dbReference type="ARBA" id="ARBA00023285"/>
    </source>
</evidence>
<feature type="binding site" description="axial binding residue" evidence="5">
    <location>
        <position position="16"/>
    </location>
    <ligand>
        <name>adenosylcob(III)alamin</name>
        <dbReference type="ChEBI" id="CHEBI:18408"/>
    </ligand>
    <ligandPart>
        <name>Co</name>
        <dbReference type="ChEBI" id="CHEBI:27638"/>
    </ligandPart>
</feature>
<dbReference type="STRING" id="1115515.EV102420_13_01020"/>
<comment type="similarity">
    <text evidence="5">Belongs to the methylaspartate mutase GlmS subunit family.</text>
</comment>
<gene>
    <name evidence="7" type="primary">mamA</name>
    <name evidence="5" type="synonym">glmS</name>
    <name evidence="7" type="ORF">EV102420_13_01020</name>
</gene>
<reference evidence="7 8" key="1">
    <citation type="submission" date="2014-09" db="EMBL/GenBank/DDBJ databases">
        <title>Whole genome shotgun sequence of Escherichia vulneris NBRC 102420.</title>
        <authorList>
            <person name="Yoshida Y."/>
            <person name="Hosoyama A."/>
            <person name="Tsuchikane K."/>
            <person name="Ohji S."/>
            <person name="Ichikawa N."/>
            <person name="Kimura A."/>
            <person name="Yamazoe A."/>
            <person name="Ezaki T."/>
            <person name="Fujita N."/>
        </authorList>
    </citation>
    <scope>NUCLEOTIDE SEQUENCE [LARGE SCALE GENOMIC DNA]</scope>
    <source>
        <strain evidence="7 8">NBRC 102420</strain>
    </source>
</reference>
<dbReference type="GO" id="GO:0019670">
    <property type="term" value="P:anaerobic L-glutamate catabolic process"/>
    <property type="evidence" value="ECO:0007669"/>
    <property type="project" value="InterPro"/>
</dbReference>
<dbReference type="InterPro" id="IPR006158">
    <property type="entry name" value="Cobalamin-bd"/>
</dbReference>
<accession>A0A090V208</accession>
<keyword evidence="2 5" id="KW-0479">Metal-binding</keyword>
<evidence type="ECO:0000313" key="7">
    <source>
        <dbReference type="EMBL" id="GAL58846.1"/>
    </source>
</evidence>
<comment type="subunit">
    <text evidence="5">Heterotetramer composed of 2 epsilon subunits (GlmE) and 2 sigma subunits (GlmS). GlmE exists as a homodimer and GlmS as a monomer.</text>
</comment>
<dbReference type="PROSITE" id="PS51332">
    <property type="entry name" value="B12_BINDING"/>
    <property type="match status" value="1"/>
</dbReference>
<keyword evidence="8" id="KW-1185">Reference proteome</keyword>
<comment type="pathway">
    <text evidence="5">Amino-acid degradation; L-glutamate degradation via mesaconate pathway; acetate and pyruvate from L-glutamate: step 1/4.</text>
</comment>
<organism evidence="7 8">
    <name type="scientific">Pseudescherichia vulneris NBRC 102420</name>
    <dbReference type="NCBI Taxonomy" id="1115515"/>
    <lineage>
        <taxon>Bacteria</taxon>
        <taxon>Pseudomonadati</taxon>
        <taxon>Pseudomonadota</taxon>
        <taxon>Gammaproteobacteria</taxon>
        <taxon>Enterobacterales</taxon>
        <taxon>Enterobacteriaceae</taxon>
        <taxon>Pseudescherichia</taxon>
    </lineage>
</organism>
<evidence type="ECO:0000256" key="5">
    <source>
        <dbReference type="HAMAP-Rule" id="MF_00526"/>
    </source>
</evidence>
<dbReference type="GO" id="GO:0019553">
    <property type="term" value="P:L-glutamate catabolic process via L-citramalate"/>
    <property type="evidence" value="ECO:0007669"/>
    <property type="project" value="UniProtKB-UniRule"/>
</dbReference>
<evidence type="ECO:0000256" key="1">
    <source>
        <dbReference type="ARBA" id="ARBA00022628"/>
    </source>
</evidence>
<feature type="binding site" evidence="5">
    <location>
        <begin position="61"/>
        <end position="63"/>
    </location>
    <ligand>
        <name>adenosylcob(III)alamin</name>
        <dbReference type="ChEBI" id="CHEBI:18408"/>
    </ligand>
</feature>
<feature type="domain" description="B12-binding" evidence="6">
    <location>
        <begin position="3"/>
        <end position="140"/>
    </location>
</feature>
<dbReference type="InterPro" id="IPR006394">
    <property type="entry name" value="GlmS"/>
</dbReference>
<dbReference type="EMBL" id="BBMZ01000013">
    <property type="protein sequence ID" value="GAL58846.1"/>
    <property type="molecule type" value="Genomic_DNA"/>
</dbReference>
<dbReference type="Gene3D" id="3.40.50.280">
    <property type="entry name" value="Cobalamin-binding domain"/>
    <property type="match status" value="1"/>
</dbReference>
<dbReference type="CDD" id="cd02072">
    <property type="entry name" value="Glm_B12_BD"/>
    <property type="match status" value="1"/>
</dbReference>
<dbReference type="EC" id="5.4.99.1" evidence="5"/>
<evidence type="ECO:0000256" key="2">
    <source>
        <dbReference type="ARBA" id="ARBA00022723"/>
    </source>
</evidence>
<dbReference type="InterPro" id="IPR036724">
    <property type="entry name" value="Cobalamin-bd_sf"/>
</dbReference>
<dbReference type="RefSeq" id="WP_042392164.1">
    <property type="nucleotide sequence ID" value="NZ_BBMZ01000013.1"/>
</dbReference>
<dbReference type="AlphaFoldDB" id="A0A090V208"/>
<comment type="caution">
    <text evidence="7">The sequence shown here is derived from an EMBL/GenBank/DDBJ whole genome shotgun (WGS) entry which is preliminary data.</text>
</comment>
<dbReference type="eggNOG" id="COG2185">
    <property type="taxonomic scope" value="Bacteria"/>
</dbReference>
<protein>
    <recommendedName>
        <fullName evidence="5">Glutamate mutase sigma subunit</fullName>
        <ecNumber evidence="5">5.4.99.1</ecNumber>
    </recommendedName>
    <alternativeName>
        <fullName evidence="5">Glutamate mutase S chain</fullName>
    </alternativeName>
    <alternativeName>
        <fullName evidence="5">Glutamate mutase small subunit</fullName>
    </alternativeName>
    <alternativeName>
        <fullName evidence="5">Methylaspartate mutase</fullName>
    </alternativeName>
</protein>
<keyword evidence="3 5" id="KW-0413">Isomerase</keyword>
<evidence type="ECO:0000313" key="8">
    <source>
        <dbReference type="Proteomes" id="UP000029462"/>
    </source>
</evidence>
<dbReference type="Proteomes" id="UP000029462">
    <property type="component" value="Unassembled WGS sequence"/>
</dbReference>
<sequence>MKKPTLVIGVIGADCHAVGNKVLDRVFTAHDFQVINLGVMVSQDEYIDAAIETGADAIVVSSIYGHGDIDCLGLRERCIERGVGEILLYVGGNLVVGKHDFVDVEHKFKQMGFDRVFSPSHDLEDVCELIASDINNKLTNYRPQPEEVV</sequence>
<dbReference type="HAMAP" id="MF_00526">
    <property type="entry name" value="Me_Asp_mutase_S"/>
    <property type="match status" value="1"/>
</dbReference>
<comment type="cofactor">
    <cofactor evidence="5">
        <name>adenosylcob(III)alamin</name>
        <dbReference type="ChEBI" id="CHEBI:18408"/>
    </cofactor>
</comment>
<feature type="binding site" evidence="5">
    <location>
        <begin position="13"/>
        <end position="17"/>
    </location>
    <ligand>
        <name>adenosylcob(III)alamin</name>
        <dbReference type="ChEBI" id="CHEBI:18408"/>
    </ligand>
</feature>
<keyword evidence="4 5" id="KW-0170">Cobalt</keyword>
<evidence type="ECO:0000259" key="6">
    <source>
        <dbReference type="PROSITE" id="PS51332"/>
    </source>
</evidence>
<dbReference type="Pfam" id="PF02310">
    <property type="entry name" value="B12-binding"/>
    <property type="match status" value="1"/>
</dbReference>
<keyword evidence="1 5" id="KW-0846">Cobalamin</keyword>
<dbReference type="GO" id="GO:0046872">
    <property type="term" value="F:metal ion binding"/>
    <property type="evidence" value="ECO:0007669"/>
    <property type="project" value="UniProtKB-KW"/>
</dbReference>